<evidence type="ECO:0000256" key="1">
    <source>
        <dbReference type="ARBA" id="ARBA00004613"/>
    </source>
</evidence>
<protein>
    <submittedName>
        <fullName evidence="8">Protein LEG1 homolog</fullName>
    </submittedName>
</protein>
<gene>
    <name evidence="8" type="primary">C4H6orf58</name>
</gene>
<dbReference type="PANTHER" id="PTHR18820:SF1">
    <property type="entry name" value="PROTEIN LEG1 HOMOLOG"/>
    <property type="match status" value="1"/>
</dbReference>
<organism evidence="7 8">
    <name type="scientific">Phyllostomus discolor</name>
    <name type="common">pale spear-nosed bat</name>
    <dbReference type="NCBI Taxonomy" id="89673"/>
    <lineage>
        <taxon>Eukaryota</taxon>
        <taxon>Metazoa</taxon>
        <taxon>Chordata</taxon>
        <taxon>Craniata</taxon>
        <taxon>Vertebrata</taxon>
        <taxon>Euteleostomi</taxon>
        <taxon>Mammalia</taxon>
        <taxon>Eutheria</taxon>
        <taxon>Laurasiatheria</taxon>
        <taxon>Chiroptera</taxon>
        <taxon>Yangochiroptera</taxon>
        <taxon>Phyllostomidae</taxon>
        <taxon>Phyllostominae</taxon>
        <taxon>Phyllostomus</taxon>
    </lineage>
</organism>
<dbReference type="RefSeq" id="XP_028366041.2">
    <property type="nucleotide sequence ID" value="XM_028510240.2"/>
</dbReference>
<dbReference type="FunCoup" id="A0A6J2LF60">
    <property type="interactions" value="7"/>
</dbReference>
<evidence type="ECO:0000256" key="5">
    <source>
        <dbReference type="ARBA" id="ARBA00023180"/>
    </source>
</evidence>
<evidence type="ECO:0000256" key="3">
    <source>
        <dbReference type="ARBA" id="ARBA00022525"/>
    </source>
</evidence>
<keyword evidence="4 6" id="KW-0732">Signal</keyword>
<proteinExistence type="inferred from homology"/>
<evidence type="ECO:0000313" key="7">
    <source>
        <dbReference type="Proteomes" id="UP000504628"/>
    </source>
</evidence>
<feature type="chain" id="PRO_5028959602" evidence="6">
    <location>
        <begin position="30"/>
        <end position="352"/>
    </location>
</feature>
<comment type="subcellular location">
    <subcellularLocation>
        <location evidence="1">Secreted</location>
    </subcellularLocation>
</comment>
<comment type="similarity">
    <text evidence="2">Belongs to the LEG1 family.</text>
</comment>
<sequence length="352" mass="40371">MASIPGFGMMALLSSWACILIGCFSVSLGEEAASLSALYPPLWDRSPGQFSEYRMENGKYIINPWIYPERMGMYKMLLTQTARYFEKFAPENEKNILWGLALQHGWQYSTGRLADPSQRTDCGYESGDPLCISVDSWWADINYFLCALPFLAAVDSGIMGISSDQVILLPPPKDQMKFCVNVSTCQSSFPTVMRKWNTFYKHVQSPYSSFEDLLRYLWDAHTKTLHDVLKPFEHRLVYYSKAEADFERIWSVCVEYIAALQVPTTLIKMHELQKGLPPRMLVNGDSAPFISDFSERQNMFLFGLSLIRDVNSWTGSLSLTIWKILMKTQIARQQALEFLEMILEKFNPTLPE</sequence>
<dbReference type="InterPro" id="IPR008499">
    <property type="entry name" value="Leg1"/>
</dbReference>
<keyword evidence="3" id="KW-0964">Secreted</keyword>
<dbReference type="AlphaFoldDB" id="A0A6J2LF60"/>
<evidence type="ECO:0000313" key="8">
    <source>
        <dbReference type="RefSeq" id="XP_028366041.2"/>
    </source>
</evidence>
<dbReference type="OrthoDB" id="17046at2759"/>
<dbReference type="KEGG" id="pdic:114495084"/>
<feature type="signal peptide" evidence="6">
    <location>
        <begin position="1"/>
        <end position="29"/>
    </location>
</feature>
<reference evidence="8" key="1">
    <citation type="submission" date="2025-08" db="UniProtKB">
        <authorList>
            <consortium name="RefSeq"/>
        </authorList>
    </citation>
    <scope>IDENTIFICATION</scope>
    <source>
        <tissue evidence="8">Muscle</tissue>
    </source>
</reference>
<dbReference type="InParanoid" id="A0A6J2LF60"/>
<dbReference type="Pfam" id="PF05612">
    <property type="entry name" value="Leg1"/>
    <property type="match status" value="1"/>
</dbReference>
<accession>A0A6J2LF60</accession>
<evidence type="ECO:0000256" key="2">
    <source>
        <dbReference type="ARBA" id="ARBA00009122"/>
    </source>
</evidence>
<name>A0A6J2LF60_9CHIR</name>
<dbReference type="CTD" id="128655521"/>
<keyword evidence="7" id="KW-1185">Reference proteome</keyword>
<dbReference type="PANTHER" id="PTHR18820">
    <property type="entry name" value="LEG1"/>
    <property type="match status" value="1"/>
</dbReference>
<evidence type="ECO:0000256" key="6">
    <source>
        <dbReference type="SAM" id="SignalP"/>
    </source>
</evidence>
<evidence type="ECO:0000256" key="4">
    <source>
        <dbReference type="ARBA" id="ARBA00022729"/>
    </source>
</evidence>
<dbReference type="GO" id="GO:0005615">
    <property type="term" value="C:extracellular space"/>
    <property type="evidence" value="ECO:0007669"/>
    <property type="project" value="TreeGrafter"/>
</dbReference>
<keyword evidence="5" id="KW-0325">Glycoprotein</keyword>
<dbReference type="Proteomes" id="UP000504628">
    <property type="component" value="Chromosome 4"/>
</dbReference>
<dbReference type="GeneID" id="114495084"/>